<dbReference type="RefSeq" id="WP_283926877.1">
    <property type="nucleotide sequence ID" value="NZ_CP126084.1"/>
</dbReference>
<dbReference type="AlphaFoldDB" id="A0AA95ICH6"/>
<name>A0AA95ICH6_9BACL</name>
<dbReference type="KEGG" id="pwn:QNH46_03070"/>
<organism evidence="1 2">
    <name type="scientific">Paenibacillus woosongensis</name>
    <dbReference type="NCBI Taxonomy" id="307580"/>
    <lineage>
        <taxon>Bacteria</taxon>
        <taxon>Bacillati</taxon>
        <taxon>Bacillota</taxon>
        <taxon>Bacilli</taxon>
        <taxon>Bacillales</taxon>
        <taxon>Paenibacillaceae</taxon>
        <taxon>Paenibacillus</taxon>
    </lineage>
</organism>
<dbReference type="EMBL" id="CP126084">
    <property type="protein sequence ID" value="WHX49683.1"/>
    <property type="molecule type" value="Genomic_DNA"/>
</dbReference>
<accession>A0AA95ICH6</accession>
<dbReference type="PROSITE" id="PS51257">
    <property type="entry name" value="PROKAR_LIPOPROTEIN"/>
    <property type="match status" value="1"/>
</dbReference>
<proteinExistence type="predicted"/>
<protein>
    <submittedName>
        <fullName evidence="1">Uncharacterized protein</fullName>
    </submittedName>
</protein>
<gene>
    <name evidence="1" type="ORF">QNH46_03070</name>
</gene>
<evidence type="ECO:0000313" key="1">
    <source>
        <dbReference type="EMBL" id="WHX49683.1"/>
    </source>
</evidence>
<evidence type="ECO:0000313" key="2">
    <source>
        <dbReference type="Proteomes" id="UP001177943"/>
    </source>
</evidence>
<dbReference type="Proteomes" id="UP001177943">
    <property type="component" value="Chromosome"/>
</dbReference>
<sequence length="101" mass="10812">MRTMRFVLLVACVIAIFLLIAGCKNTKELNSEPVVPQPAAFEQRPEPVSAGADGGIDSAAAAGYLEAEAGEPGSLRMIRTQLQIPKPMGARDSCTVWLLKR</sequence>
<reference evidence="1" key="1">
    <citation type="submission" date="2023-05" db="EMBL/GenBank/DDBJ databases">
        <title>Comparative genomics of Bacillaceae isolates and their secondary metabolite potential.</title>
        <authorList>
            <person name="Song L."/>
            <person name="Nielsen L.J."/>
            <person name="Mohite O."/>
            <person name="Xu X."/>
            <person name="Weber T."/>
            <person name="Kovacs A.T."/>
        </authorList>
    </citation>
    <scope>NUCLEOTIDE SEQUENCE</scope>
    <source>
        <strain evidence="1">B2_4</strain>
    </source>
</reference>